<comment type="caution">
    <text evidence="1">The sequence shown here is derived from an EMBL/GenBank/DDBJ whole genome shotgun (WGS) entry which is preliminary data.</text>
</comment>
<protein>
    <submittedName>
        <fullName evidence="1">Uncharacterized protein</fullName>
    </submittedName>
</protein>
<dbReference type="RefSeq" id="WP_159748882.1">
    <property type="nucleotide sequence ID" value="NZ_WUQX01000001.1"/>
</dbReference>
<reference evidence="1 2" key="1">
    <citation type="submission" date="2019-12" db="EMBL/GenBank/DDBJ databases">
        <title>Sporaefaciens musculi gen. nov., sp. nov., a novel bacterium isolated from the caecum of an obese mouse.</title>
        <authorList>
            <person name="Rasmussen T.S."/>
            <person name="Streidl T."/>
            <person name="Hitch T.C.A."/>
            <person name="Wortmann E."/>
            <person name="Deptula P."/>
            <person name="Hansen M."/>
            <person name="Nielsen D.S."/>
            <person name="Clavel T."/>
            <person name="Vogensen F.K."/>
        </authorList>
    </citation>
    <scope>NUCLEOTIDE SEQUENCE [LARGE SCALE GENOMIC DNA]</scope>
    <source>
        <strain evidence="1 2">WCA-9-b2</strain>
    </source>
</reference>
<keyword evidence="2" id="KW-1185">Reference proteome</keyword>
<name>A0A7X3MCM4_9FIRM</name>
<gene>
    <name evidence="1" type="ORF">GN277_00285</name>
</gene>
<dbReference type="AlphaFoldDB" id="A0A7X3MCM4"/>
<organism evidence="1 2">
    <name type="scientific">Sporofaciens musculi</name>
    <dbReference type="NCBI Taxonomy" id="2681861"/>
    <lineage>
        <taxon>Bacteria</taxon>
        <taxon>Bacillati</taxon>
        <taxon>Bacillota</taxon>
        <taxon>Clostridia</taxon>
        <taxon>Lachnospirales</taxon>
        <taxon>Lachnospiraceae</taxon>
        <taxon>Sporofaciens</taxon>
    </lineage>
</organism>
<dbReference type="EMBL" id="WUQX01000001">
    <property type="protein sequence ID" value="MXP73935.1"/>
    <property type="molecule type" value="Genomic_DNA"/>
</dbReference>
<sequence>MIRNRDRQMLRLFEWVKKYPGWWYLICTPNDEEYQNDEYLDKTSGAGTDV</sequence>
<proteinExistence type="predicted"/>
<dbReference type="Proteomes" id="UP000460412">
    <property type="component" value="Unassembled WGS sequence"/>
</dbReference>
<accession>A0A7X3MCM4</accession>
<evidence type="ECO:0000313" key="1">
    <source>
        <dbReference type="EMBL" id="MXP73935.1"/>
    </source>
</evidence>
<evidence type="ECO:0000313" key="2">
    <source>
        <dbReference type="Proteomes" id="UP000460412"/>
    </source>
</evidence>